<dbReference type="EMBL" id="CAJPDR010000203">
    <property type="protein sequence ID" value="CAF9925376.1"/>
    <property type="molecule type" value="Genomic_DNA"/>
</dbReference>
<gene>
    <name evidence="1" type="ORF">ALECFALPRED_003124</name>
</gene>
<reference evidence="1" key="1">
    <citation type="submission" date="2021-03" db="EMBL/GenBank/DDBJ databases">
        <authorList>
            <person name="Tagirdzhanova G."/>
        </authorList>
    </citation>
    <scope>NUCLEOTIDE SEQUENCE</scope>
</reference>
<sequence>MSRTPSNANAVEAQLIAAFWECYIPRSSSAQDGSPCAWLQQSICLPNPPPALHLSLKALAMTRLGSLHKDDSLVRGGRVVYGNALRELHKALYDKHSMWRHETMATCNVLALYELSESSPASIVGYNSHVEALTHLLTMRGSERYRYDSALAQAIFEETRLKTMLQSLVHRKASPLGSHEWCTRPWYQERKDQSQKDILQRLYDHGFALAALLEQIDIANLADDDANPEAIQKYLRRCSVMDARLNLWYQELVRGSDGPVYWLTPLNDSVQLGPSHVYWASVFNNNRPFSFPNLRIAHIITFHWALKLAVSSTIASICSTLLSVPASPARKSLQITAHQLLTQHGEKGRLENATNIMRSMPYCLHDSMGLLGAQKSLFVLRASLLSLRRSQNEELKLCAQMYRELYERKGLGYAMQVADMGPKWGIDPEEQLAKICIDGSVGERGI</sequence>
<proteinExistence type="predicted"/>
<accession>A0A8H3FG76</accession>
<dbReference type="PANTHER" id="PTHR38111">
    <property type="entry name" value="ZN(2)-C6 FUNGAL-TYPE DOMAIN-CONTAINING PROTEIN-RELATED"/>
    <property type="match status" value="1"/>
</dbReference>
<keyword evidence="2" id="KW-1185">Reference proteome</keyword>
<name>A0A8H3FG76_9LECA</name>
<organism evidence="1 2">
    <name type="scientific">Alectoria fallacina</name>
    <dbReference type="NCBI Taxonomy" id="1903189"/>
    <lineage>
        <taxon>Eukaryota</taxon>
        <taxon>Fungi</taxon>
        <taxon>Dikarya</taxon>
        <taxon>Ascomycota</taxon>
        <taxon>Pezizomycotina</taxon>
        <taxon>Lecanoromycetes</taxon>
        <taxon>OSLEUM clade</taxon>
        <taxon>Lecanoromycetidae</taxon>
        <taxon>Lecanorales</taxon>
        <taxon>Lecanorineae</taxon>
        <taxon>Parmeliaceae</taxon>
        <taxon>Alectoria</taxon>
    </lineage>
</organism>
<dbReference type="AlphaFoldDB" id="A0A8H3FG76"/>
<dbReference type="Pfam" id="PF11951">
    <property type="entry name" value="Fungal_trans_2"/>
    <property type="match status" value="1"/>
</dbReference>
<dbReference type="OrthoDB" id="4491390at2759"/>
<dbReference type="InterPro" id="IPR021858">
    <property type="entry name" value="Fun_TF"/>
</dbReference>
<dbReference type="Proteomes" id="UP000664203">
    <property type="component" value="Unassembled WGS sequence"/>
</dbReference>
<dbReference type="InterPro" id="IPR053178">
    <property type="entry name" value="Osmoadaptation_assoc"/>
</dbReference>
<protein>
    <submittedName>
        <fullName evidence="1">Uncharacterized protein</fullName>
    </submittedName>
</protein>
<evidence type="ECO:0000313" key="2">
    <source>
        <dbReference type="Proteomes" id="UP000664203"/>
    </source>
</evidence>
<evidence type="ECO:0000313" key="1">
    <source>
        <dbReference type="EMBL" id="CAF9925376.1"/>
    </source>
</evidence>
<comment type="caution">
    <text evidence="1">The sequence shown here is derived from an EMBL/GenBank/DDBJ whole genome shotgun (WGS) entry which is preliminary data.</text>
</comment>